<dbReference type="PANTHER" id="PTHR47739">
    <property type="entry name" value="TRNA1(VAL) (ADENINE(37)-N6)-METHYLTRANSFERASE"/>
    <property type="match status" value="1"/>
</dbReference>
<evidence type="ECO:0000256" key="2">
    <source>
        <dbReference type="ARBA" id="ARBA00022691"/>
    </source>
</evidence>
<feature type="domain" description="Methyltransferase small" evidence="3">
    <location>
        <begin position="35"/>
        <end position="141"/>
    </location>
</feature>
<gene>
    <name evidence="4" type="primary">yfiC</name>
    <name evidence="4" type="ORF">NTH_03220</name>
</gene>
<reference evidence="4 5" key="1">
    <citation type="submission" date="2018-07" db="EMBL/GenBank/DDBJ databases">
        <title>Genome sequence of Nitratireductor thuwali#1536.</title>
        <authorList>
            <person name="Michoud G."/>
            <person name="Merlino G."/>
            <person name="Sefrji F.O."/>
            <person name="Daffonchio D."/>
        </authorList>
    </citation>
    <scope>NUCLEOTIDE SEQUENCE [LARGE SCALE GENOMIC DNA]</scope>
    <source>
        <strain evidence="5">Nit1536</strain>
    </source>
</reference>
<dbReference type="GO" id="GO:0032259">
    <property type="term" value="P:methylation"/>
    <property type="evidence" value="ECO:0007669"/>
    <property type="project" value="UniProtKB-KW"/>
</dbReference>
<dbReference type="InterPro" id="IPR007848">
    <property type="entry name" value="Small_mtfrase_dom"/>
</dbReference>
<dbReference type="EMBL" id="CP030941">
    <property type="protein sequence ID" value="UUP18736.1"/>
    <property type="molecule type" value="Genomic_DNA"/>
</dbReference>
<evidence type="ECO:0000259" key="3">
    <source>
        <dbReference type="Pfam" id="PF05175"/>
    </source>
</evidence>
<evidence type="ECO:0000313" key="4">
    <source>
        <dbReference type="EMBL" id="UUP18736.1"/>
    </source>
</evidence>
<dbReference type="InterPro" id="IPR050210">
    <property type="entry name" value="tRNA_Adenine-N(6)_MTase"/>
</dbReference>
<proteinExistence type="predicted"/>
<dbReference type="PROSITE" id="PS00092">
    <property type="entry name" value="N6_MTASE"/>
    <property type="match status" value="1"/>
</dbReference>
<name>A0ABY5MNA2_9HYPH</name>
<keyword evidence="1 4" id="KW-0489">Methyltransferase</keyword>
<keyword evidence="2" id="KW-0949">S-adenosyl-L-methionine</keyword>
<dbReference type="Pfam" id="PF05175">
    <property type="entry name" value="MTS"/>
    <property type="match status" value="1"/>
</dbReference>
<keyword evidence="4" id="KW-0808">Transferase</keyword>
<dbReference type="Gene3D" id="3.40.50.150">
    <property type="entry name" value="Vaccinia Virus protein VP39"/>
    <property type="match status" value="1"/>
</dbReference>
<dbReference type="SUPFAM" id="SSF53335">
    <property type="entry name" value="S-adenosyl-L-methionine-dependent methyltransferases"/>
    <property type="match status" value="1"/>
</dbReference>
<dbReference type="InterPro" id="IPR029063">
    <property type="entry name" value="SAM-dependent_MTases_sf"/>
</dbReference>
<accession>A0ABY5MNA2</accession>
<dbReference type="GO" id="GO:0008168">
    <property type="term" value="F:methyltransferase activity"/>
    <property type="evidence" value="ECO:0007669"/>
    <property type="project" value="UniProtKB-KW"/>
</dbReference>
<dbReference type="Proteomes" id="UP001342418">
    <property type="component" value="Chromosome"/>
</dbReference>
<keyword evidence="5" id="KW-1185">Reference proteome</keyword>
<dbReference type="InterPro" id="IPR002052">
    <property type="entry name" value="DNA_methylase_N6_adenine_CS"/>
</dbReference>
<evidence type="ECO:0000256" key="1">
    <source>
        <dbReference type="ARBA" id="ARBA00022603"/>
    </source>
</evidence>
<dbReference type="PANTHER" id="PTHR47739:SF1">
    <property type="entry name" value="TRNA1(VAL) (ADENINE(37)-N6)-METHYLTRANSFERASE"/>
    <property type="match status" value="1"/>
</dbReference>
<evidence type="ECO:0000313" key="5">
    <source>
        <dbReference type="Proteomes" id="UP001342418"/>
    </source>
</evidence>
<organism evidence="4 5">
    <name type="scientific">Nitratireductor thuwali</name>
    <dbReference type="NCBI Taxonomy" id="2267699"/>
    <lineage>
        <taxon>Bacteria</taxon>
        <taxon>Pseudomonadati</taxon>
        <taxon>Pseudomonadota</taxon>
        <taxon>Alphaproteobacteria</taxon>
        <taxon>Hyphomicrobiales</taxon>
        <taxon>Phyllobacteriaceae</taxon>
        <taxon>Nitratireductor</taxon>
    </lineage>
</organism>
<dbReference type="EC" id="2.1.1.223" evidence="4"/>
<protein>
    <submittedName>
        <fullName evidence="4">tRNA1(Val) (Adenine(37)-N6)-methyltransferase</fullName>
        <ecNumber evidence="4">2.1.1.223</ecNumber>
    </submittedName>
</protein>
<sequence>MDSQTDTATLDAFHRGRFHLVQPAAKGHRSGIDAMLLAAAVPDGFSGDLADLGAGAGAAGFAVASRCPAARVTLVERAAEMAGYARRSVALPQNSAYAGRISVIEADVALSGKARVAAGLADRAYDFVIMNPPFNDARDRTTPHALKREAHVMEDGMFERWIKTAAAIARPSAGLAIIARAGSLEEILRALGGRFGSIAILPIHPREGEAAIRIVVRAVKGSRGGPRILPGLILHGDSGYRAPAEAVINGQASLFGD</sequence>
<dbReference type="RefSeq" id="WP_338530945.1">
    <property type="nucleotide sequence ID" value="NZ_CP030941.1"/>
</dbReference>